<name>A0A4S4DEG7_CAMSN</name>
<dbReference type="SUPFAM" id="SSF53756">
    <property type="entry name" value="UDP-Glycosyltransferase/glycogen phosphorylase"/>
    <property type="match status" value="2"/>
</dbReference>
<dbReference type="PANTHER" id="PTHR48044">
    <property type="entry name" value="GLYCOSYLTRANSFERASE"/>
    <property type="match status" value="1"/>
</dbReference>
<evidence type="ECO:0000259" key="2">
    <source>
        <dbReference type="Pfam" id="PF26168"/>
    </source>
</evidence>
<comment type="similarity">
    <text evidence="1">Belongs to the UDP-glycosyltransferase family.</text>
</comment>
<dbReference type="EMBL" id="SDRB02011510">
    <property type="protein sequence ID" value="THG01081.1"/>
    <property type="molecule type" value="Genomic_DNA"/>
</dbReference>
<evidence type="ECO:0000313" key="4">
    <source>
        <dbReference type="Proteomes" id="UP000306102"/>
    </source>
</evidence>
<dbReference type="InterPro" id="IPR058980">
    <property type="entry name" value="Glyco_transf_N"/>
</dbReference>
<reference evidence="3 4" key="1">
    <citation type="journal article" date="2018" name="Proc. Natl. Acad. Sci. U.S.A.">
        <title>Draft genome sequence of Camellia sinensis var. sinensis provides insights into the evolution of the tea genome and tea quality.</title>
        <authorList>
            <person name="Wei C."/>
            <person name="Yang H."/>
            <person name="Wang S."/>
            <person name="Zhao J."/>
            <person name="Liu C."/>
            <person name="Gao L."/>
            <person name="Xia E."/>
            <person name="Lu Y."/>
            <person name="Tai Y."/>
            <person name="She G."/>
            <person name="Sun J."/>
            <person name="Cao H."/>
            <person name="Tong W."/>
            <person name="Gao Q."/>
            <person name="Li Y."/>
            <person name="Deng W."/>
            <person name="Jiang X."/>
            <person name="Wang W."/>
            <person name="Chen Q."/>
            <person name="Zhang S."/>
            <person name="Li H."/>
            <person name="Wu J."/>
            <person name="Wang P."/>
            <person name="Li P."/>
            <person name="Shi C."/>
            <person name="Zheng F."/>
            <person name="Jian J."/>
            <person name="Huang B."/>
            <person name="Shan D."/>
            <person name="Shi M."/>
            <person name="Fang C."/>
            <person name="Yue Y."/>
            <person name="Li F."/>
            <person name="Li D."/>
            <person name="Wei S."/>
            <person name="Han B."/>
            <person name="Jiang C."/>
            <person name="Yin Y."/>
            <person name="Xia T."/>
            <person name="Zhang Z."/>
            <person name="Bennetzen J.L."/>
            <person name="Zhao S."/>
            <person name="Wan X."/>
        </authorList>
    </citation>
    <scope>NUCLEOTIDE SEQUENCE [LARGE SCALE GENOMIC DNA]</scope>
    <source>
        <strain evidence="4">cv. Shuchazao</strain>
        <tissue evidence="3">Leaf</tissue>
    </source>
</reference>
<feature type="domain" description="Glycosyltransferase N-terminal" evidence="2">
    <location>
        <begin position="136"/>
        <end position="245"/>
    </location>
</feature>
<dbReference type="GO" id="GO:1901135">
    <property type="term" value="P:carbohydrate derivative metabolic process"/>
    <property type="evidence" value="ECO:0007669"/>
    <property type="project" value="UniProtKB-ARBA"/>
</dbReference>
<evidence type="ECO:0000313" key="3">
    <source>
        <dbReference type="EMBL" id="THG01081.1"/>
    </source>
</evidence>
<gene>
    <name evidence="3" type="ORF">TEA_007518</name>
</gene>
<dbReference type="PANTHER" id="PTHR48044:SF39">
    <property type="entry name" value="GLYCOSYLTRANSFERASE"/>
    <property type="match status" value="1"/>
</dbReference>
<keyword evidence="4" id="KW-1185">Reference proteome</keyword>
<accession>A0A4S4DEG7</accession>
<sequence length="255" mass="29302">MVVLNSYFRKFTFRDSLTSHIAEWLRLLLMNTSCPVNDQPSCNFMLFNTFRELEGKYIDYLSVLDGRKVVPVGPLVQEIVNENTHTQIMEWLDSKDESSTVFVSFGTHQQCCVDHQSPERKLNLKLREIVDTKQSKINVLMATFLVRGHISPFLELAKKFAHENLLVYLCSTPINLKSIKKRITEKYSLSIKLVKIHLPSLPELPPHYHTTNGLPTHLNYTLRTAFDMAIPSVSSILDTLSPDLRINHFSPHGHQ</sequence>
<dbReference type="Proteomes" id="UP000306102">
    <property type="component" value="Unassembled WGS sequence"/>
</dbReference>
<dbReference type="AlphaFoldDB" id="A0A4S4DEG7"/>
<protein>
    <recommendedName>
        <fullName evidence="2">Glycosyltransferase N-terminal domain-containing protein</fullName>
    </recommendedName>
</protein>
<evidence type="ECO:0000256" key="1">
    <source>
        <dbReference type="ARBA" id="ARBA00009995"/>
    </source>
</evidence>
<dbReference type="Gene3D" id="3.40.50.2000">
    <property type="entry name" value="Glycogen Phosphorylase B"/>
    <property type="match status" value="2"/>
</dbReference>
<dbReference type="Pfam" id="PF26168">
    <property type="entry name" value="Glyco_transf_N"/>
    <property type="match status" value="1"/>
</dbReference>
<dbReference type="STRING" id="542762.A0A4S4DEG7"/>
<dbReference type="GO" id="GO:0008194">
    <property type="term" value="F:UDP-glycosyltransferase activity"/>
    <property type="evidence" value="ECO:0007669"/>
    <property type="project" value="UniProtKB-ARBA"/>
</dbReference>
<organism evidence="3 4">
    <name type="scientific">Camellia sinensis var. sinensis</name>
    <name type="common">China tea</name>
    <dbReference type="NCBI Taxonomy" id="542762"/>
    <lineage>
        <taxon>Eukaryota</taxon>
        <taxon>Viridiplantae</taxon>
        <taxon>Streptophyta</taxon>
        <taxon>Embryophyta</taxon>
        <taxon>Tracheophyta</taxon>
        <taxon>Spermatophyta</taxon>
        <taxon>Magnoliopsida</taxon>
        <taxon>eudicotyledons</taxon>
        <taxon>Gunneridae</taxon>
        <taxon>Pentapetalae</taxon>
        <taxon>asterids</taxon>
        <taxon>Ericales</taxon>
        <taxon>Theaceae</taxon>
        <taxon>Camellia</taxon>
    </lineage>
</organism>
<comment type="caution">
    <text evidence="3">The sequence shown here is derived from an EMBL/GenBank/DDBJ whole genome shotgun (WGS) entry which is preliminary data.</text>
</comment>
<proteinExistence type="inferred from homology"/>